<evidence type="ECO:0000313" key="4">
    <source>
        <dbReference type="Proteomes" id="UP000320585"/>
    </source>
</evidence>
<dbReference type="KEGG" id="dho:Dia5BBH33_20700"/>
<dbReference type="InterPro" id="IPR014710">
    <property type="entry name" value="RmlC-like_jellyroll"/>
</dbReference>
<dbReference type="InterPro" id="IPR011051">
    <property type="entry name" value="RmlC_Cupin_sf"/>
</dbReference>
<dbReference type="GeneID" id="92717266"/>
<dbReference type="PANTHER" id="PTHR35848">
    <property type="entry name" value="OXALATE-BINDING PROTEIN"/>
    <property type="match status" value="1"/>
</dbReference>
<dbReference type="AlphaFoldDB" id="A0A8D4UWC6"/>
<keyword evidence="4" id="KW-1185">Reference proteome</keyword>
<gene>
    <name evidence="3" type="ORF">Dia5BBH33_20700</name>
</gene>
<evidence type="ECO:0000313" key="3">
    <source>
        <dbReference type="EMBL" id="BBK26135.1"/>
    </source>
</evidence>
<dbReference type="InterPro" id="IPR051610">
    <property type="entry name" value="GPI/OXD"/>
</dbReference>
<feature type="domain" description="Cupin type-2" evidence="2">
    <location>
        <begin position="39"/>
        <end position="105"/>
    </location>
</feature>
<dbReference type="OrthoDB" id="9797047at2"/>
<proteinExistence type="predicted"/>
<evidence type="ECO:0000256" key="1">
    <source>
        <dbReference type="ARBA" id="ARBA00022723"/>
    </source>
</evidence>
<dbReference type="PANTHER" id="PTHR35848:SF6">
    <property type="entry name" value="CUPIN TYPE-2 DOMAIN-CONTAINING PROTEIN"/>
    <property type="match status" value="1"/>
</dbReference>
<organism evidence="3 4">
    <name type="scientific">Dialister hominis</name>
    <dbReference type="NCBI Taxonomy" id="2582419"/>
    <lineage>
        <taxon>Bacteria</taxon>
        <taxon>Bacillati</taxon>
        <taxon>Bacillota</taxon>
        <taxon>Negativicutes</taxon>
        <taxon>Veillonellales</taxon>
        <taxon>Veillonellaceae</taxon>
        <taxon>Dialister</taxon>
    </lineage>
</organism>
<protein>
    <recommendedName>
        <fullName evidence="2">Cupin type-2 domain-containing protein</fullName>
    </recommendedName>
</protein>
<dbReference type="GO" id="GO:0046872">
    <property type="term" value="F:metal ion binding"/>
    <property type="evidence" value="ECO:0007669"/>
    <property type="project" value="UniProtKB-KW"/>
</dbReference>
<dbReference type="EMBL" id="AP019697">
    <property type="protein sequence ID" value="BBK26135.1"/>
    <property type="molecule type" value="Genomic_DNA"/>
</dbReference>
<dbReference type="Gene3D" id="2.60.120.10">
    <property type="entry name" value="Jelly Rolls"/>
    <property type="match status" value="1"/>
</dbReference>
<reference evidence="4" key="1">
    <citation type="submission" date="2019-05" db="EMBL/GenBank/DDBJ databases">
        <title>Complete genome sequencing of Dialister sp. strain 5BBH33.</title>
        <authorList>
            <person name="Sakamoto M."/>
            <person name="Murakami T."/>
            <person name="Mori H."/>
        </authorList>
    </citation>
    <scope>NUCLEOTIDE SEQUENCE [LARGE SCALE GENOMIC DNA]</scope>
    <source>
        <strain evidence="4">5BBH33</strain>
    </source>
</reference>
<name>A0A8D4UWC6_9FIRM</name>
<keyword evidence="1" id="KW-0479">Metal-binding</keyword>
<dbReference type="Pfam" id="PF07883">
    <property type="entry name" value="Cupin_2"/>
    <property type="match status" value="1"/>
</dbReference>
<accession>A0A8D4UWC6</accession>
<dbReference type="RefSeq" id="WP_144269311.1">
    <property type="nucleotide sequence ID" value="NZ_AP019697.1"/>
</dbReference>
<dbReference type="InterPro" id="IPR013096">
    <property type="entry name" value="Cupin_2"/>
</dbReference>
<evidence type="ECO:0000259" key="2">
    <source>
        <dbReference type="Pfam" id="PF07883"/>
    </source>
</evidence>
<sequence>MLINFNEIKEAVFSGMNGGEGTMAVRMFNDSKYRIIPTKLHPGASIGLHKQESGDDINYILSGTGKAICDGKEEILTAGCCHICPKGSSHTIINTGEDDLTMLTLVVHG</sequence>
<dbReference type="SUPFAM" id="SSF51182">
    <property type="entry name" value="RmlC-like cupins"/>
    <property type="match status" value="1"/>
</dbReference>
<dbReference type="Proteomes" id="UP000320585">
    <property type="component" value="Chromosome"/>
</dbReference>